<gene>
    <name evidence="2" type="ORF">M8014_11875</name>
</gene>
<keyword evidence="1" id="KW-0472">Membrane</keyword>
<dbReference type="Proteomes" id="UP001063816">
    <property type="component" value="Unassembled WGS sequence"/>
</dbReference>
<evidence type="ECO:0000256" key="1">
    <source>
        <dbReference type="SAM" id="Phobius"/>
    </source>
</evidence>
<accession>A0A9J6Q013</accession>
<feature type="transmembrane region" description="Helical" evidence="1">
    <location>
        <begin position="33"/>
        <end position="49"/>
    </location>
</feature>
<keyword evidence="1" id="KW-1133">Transmembrane helix</keyword>
<feature type="transmembrane region" description="Helical" evidence="1">
    <location>
        <begin position="133"/>
        <end position="154"/>
    </location>
</feature>
<evidence type="ECO:0008006" key="4">
    <source>
        <dbReference type="Google" id="ProtNLM"/>
    </source>
</evidence>
<comment type="caution">
    <text evidence="2">The sequence shown here is derived from an EMBL/GenBank/DDBJ whole genome shotgun (WGS) entry which is preliminary data.</text>
</comment>
<feature type="transmembrane region" description="Helical" evidence="1">
    <location>
        <begin position="160"/>
        <end position="183"/>
    </location>
</feature>
<proteinExistence type="predicted"/>
<keyword evidence="1" id="KW-0812">Transmembrane</keyword>
<evidence type="ECO:0000313" key="2">
    <source>
        <dbReference type="EMBL" id="MCU6665040.1"/>
    </source>
</evidence>
<organism evidence="2 3">
    <name type="scientific">Silvania hatchlandensis</name>
    <dbReference type="NCBI Taxonomy" id="2926469"/>
    <lineage>
        <taxon>Bacteria</taxon>
        <taxon>Pseudomonadati</taxon>
        <taxon>Pseudomonadota</taxon>
        <taxon>Gammaproteobacteria</taxon>
        <taxon>Enterobacterales</taxon>
        <taxon>Enterobacteriaceae</taxon>
        <taxon>Silvania</taxon>
    </lineage>
</organism>
<sequence>MRDGRSFPAIPFLTGLMLVAWPFLIGFGLTHNGLHWLLPLMALLLLFRLRQARLHAGPMRYVVQSVTLAGIALCAASYLLKAHQWLLLYPVVVNLVMLAVFGGSLWTSMPLVERLARLREPNLPPEGVRYTRVVTRVWCGFFIFNGSVALFTFLRGDIALWTLWNGIIAYILMGTLMTTEWLVRQRVRNKEKHHA</sequence>
<keyword evidence="3" id="KW-1185">Reference proteome</keyword>
<feature type="transmembrane region" description="Helical" evidence="1">
    <location>
        <begin position="86"/>
        <end position="112"/>
    </location>
</feature>
<reference evidence="2" key="1">
    <citation type="submission" date="2022-05" db="EMBL/GenBank/DDBJ databases">
        <title>Description of a novel species of Leclercia; Leclercia tamurae and the Proposal for a Novel Genus Silvania gen. nov. Containing Two Novel Species Silvania hatchlandensis sp. nov. and Silvania confinis sp. nov. Isolated from the Rhizosphere of Oak.</title>
        <authorList>
            <person name="Maddock D.W."/>
            <person name="Brady C.L."/>
            <person name="Denman S."/>
            <person name="Arnold D."/>
        </authorList>
    </citation>
    <scope>NUCLEOTIDE SEQUENCE</scope>
    <source>
        <strain evidence="2">H19S6</strain>
    </source>
</reference>
<feature type="transmembrane region" description="Helical" evidence="1">
    <location>
        <begin position="61"/>
        <end position="80"/>
    </location>
</feature>
<protein>
    <recommendedName>
        <fullName evidence="4">DNA gyrase subunit B</fullName>
    </recommendedName>
</protein>
<dbReference type="AlphaFoldDB" id="A0A9J6Q013"/>
<dbReference type="EMBL" id="JAMGZK010000048">
    <property type="protein sequence ID" value="MCU6665040.1"/>
    <property type="molecule type" value="Genomic_DNA"/>
</dbReference>
<feature type="transmembrane region" description="Helical" evidence="1">
    <location>
        <begin position="7"/>
        <end position="27"/>
    </location>
</feature>
<evidence type="ECO:0000313" key="3">
    <source>
        <dbReference type="Proteomes" id="UP001063816"/>
    </source>
</evidence>
<dbReference type="RefSeq" id="WP_271282640.1">
    <property type="nucleotide sequence ID" value="NZ_JAMGZK010000048.1"/>
</dbReference>
<name>A0A9J6Q013_9ENTR</name>